<feature type="region of interest" description="Disordered" evidence="4">
    <location>
        <begin position="635"/>
        <end position="667"/>
    </location>
</feature>
<evidence type="ECO:0000256" key="3">
    <source>
        <dbReference type="ARBA" id="ARBA00023242"/>
    </source>
</evidence>
<dbReference type="PANTHER" id="PTHR16088:SF3">
    <property type="entry name" value="GON-4-LIKE PROTEIN"/>
    <property type="match status" value="1"/>
</dbReference>
<protein>
    <submittedName>
        <fullName evidence="6">YY1-associated protein 1 isoform X1</fullName>
    </submittedName>
</protein>
<dbReference type="InterPro" id="IPR052435">
    <property type="entry name" value="YY1-Transcr_Regul"/>
</dbReference>
<keyword evidence="1" id="KW-0805">Transcription regulation</keyword>
<feature type="compositionally biased region" description="Polar residues" evidence="4">
    <location>
        <begin position="774"/>
        <end position="786"/>
    </location>
</feature>
<evidence type="ECO:0000256" key="1">
    <source>
        <dbReference type="ARBA" id="ARBA00023015"/>
    </source>
</evidence>
<feature type="compositionally biased region" description="Polar residues" evidence="4">
    <location>
        <begin position="344"/>
        <end position="355"/>
    </location>
</feature>
<dbReference type="GO" id="GO:0005634">
    <property type="term" value="C:nucleus"/>
    <property type="evidence" value="ECO:0007669"/>
    <property type="project" value="TreeGrafter"/>
</dbReference>
<dbReference type="PANTHER" id="PTHR16088">
    <property type="entry name" value="YY1 ASSOCIATED PROTEIN-RELATED"/>
    <property type="match status" value="1"/>
</dbReference>
<feature type="region of interest" description="Disordered" evidence="4">
    <location>
        <begin position="338"/>
        <end position="364"/>
    </location>
</feature>
<proteinExistence type="predicted"/>
<feature type="compositionally biased region" description="Basic and acidic residues" evidence="4">
    <location>
        <begin position="894"/>
        <end position="920"/>
    </location>
</feature>
<gene>
    <name evidence="6" type="primary">YY1AP1</name>
</gene>
<dbReference type="GO" id="GO:0006355">
    <property type="term" value="P:regulation of DNA-templated transcription"/>
    <property type="evidence" value="ECO:0007669"/>
    <property type="project" value="TreeGrafter"/>
</dbReference>
<evidence type="ECO:0000313" key="6">
    <source>
        <dbReference type="RefSeq" id="XP_020847237.1"/>
    </source>
</evidence>
<accession>A0A6P5KQX8</accession>
<dbReference type="GO" id="GO:0003712">
    <property type="term" value="F:transcription coregulator activity"/>
    <property type="evidence" value="ECO:0007669"/>
    <property type="project" value="TreeGrafter"/>
</dbReference>
<feature type="compositionally biased region" description="Basic and acidic residues" evidence="4">
    <location>
        <begin position="757"/>
        <end position="767"/>
    </location>
</feature>
<organism evidence="5 6">
    <name type="scientific">Phascolarctos cinereus</name>
    <name type="common">Koala</name>
    <dbReference type="NCBI Taxonomy" id="38626"/>
    <lineage>
        <taxon>Eukaryota</taxon>
        <taxon>Metazoa</taxon>
        <taxon>Chordata</taxon>
        <taxon>Craniata</taxon>
        <taxon>Vertebrata</taxon>
        <taxon>Euteleostomi</taxon>
        <taxon>Mammalia</taxon>
        <taxon>Metatheria</taxon>
        <taxon>Diprotodontia</taxon>
        <taxon>Phascolarctidae</taxon>
        <taxon>Phascolarctos</taxon>
    </lineage>
</organism>
<feature type="region of interest" description="Disordered" evidence="4">
    <location>
        <begin position="422"/>
        <end position="468"/>
    </location>
</feature>
<feature type="compositionally biased region" description="Polar residues" evidence="4">
    <location>
        <begin position="437"/>
        <end position="447"/>
    </location>
</feature>
<dbReference type="RefSeq" id="XP_020847237.1">
    <property type="nucleotide sequence ID" value="XM_020991578.1"/>
</dbReference>
<feature type="compositionally biased region" description="Basic and acidic residues" evidence="4">
    <location>
        <begin position="51"/>
        <end position="62"/>
    </location>
</feature>
<feature type="compositionally biased region" description="Low complexity" evidence="4">
    <location>
        <begin position="800"/>
        <end position="814"/>
    </location>
</feature>
<dbReference type="AlphaFoldDB" id="A0A6P5KQX8"/>
<dbReference type="KEGG" id="pcw:110211942"/>
<dbReference type="InParanoid" id="A0A6P5KQX8"/>
<keyword evidence="3" id="KW-0539">Nucleus</keyword>
<reference evidence="6" key="1">
    <citation type="submission" date="2025-08" db="UniProtKB">
        <authorList>
            <consortium name="RefSeq"/>
        </authorList>
    </citation>
    <scope>IDENTIFICATION</scope>
    <source>
        <tissue evidence="6">Spleen</tissue>
    </source>
</reference>
<name>A0A6P5KQX8_PHACI</name>
<dbReference type="GeneID" id="110211942"/>
<dbReference type="CTD" id="55249"/>
<keyword evidence="2" id="KW-0804">Transcription</keyword>
<dbReference type="FunCoup" id="A0A6P5KQX8">
    <property type="interactions" value="777"/>
</dbReference>
<keyword evidence="5" id="KW-1185">Reference proteome</keyword>
<feature type="compositionally biased region" description="Basic and acidic residues" evidence="4">
    <location>
        <begin position="837"/>
        <end position="854"/>
    </location>
</feature>
<feature type="compositionally biased region" description="Polar residues" evidence="4">
    <location>
        <begin position="820"/>
        <end position="830"/>
    </location>
</feature>
<evidence type="ECO:0000313" key="5">
    <source>
        <dbReference type="Proteomes" id="UP000515140"/>
    </source>
</evidence>
<sequence>MGLSVQGVTHAQRGGWGWRFEELLTNLPNKQNHVINELVAHLVIKKSLPKQKQEAQKAKPEMSKPQGDNAMPTMVLDAAQRNRLQQQMQQHVQLLTQIHLLASTNPSLSSEASTTKMFLKELGTFAQSSVALHQQFNPKFQTTFQPCNLKGAIQLIEDFHSHVNIDLSPRKNVQKSGEGLSPEYPTSEFPCLPKQVAWIMATSKVFMYPELLPIRSLKVKHPRDKIFFTKAEDNLLALGLKHFEGTEFPKPLISKYLLTAKSAHQLTVRIKNLNISRAPDNIIKYYKKTKQLPILFKCCEELQPDQWKPPVEREERHLPFWLKASLPAIQEEIQHLANDGGESGNVSGSAETSSDPGLESGNDSRYPLLLPKSVVLTLKPLAKRFSSRRIWRQRSSVLKPLLIRPAPSLQPCSNDNAQVRLAQSEAPPRKVELPDSPLSQPATASQTGPEASPSGGAGRSGPEIPLTLPAVAPKNTARSQTFLSSAVFRPRVLLPSFVARCEPVVKPPKKKWAKGSRPLKPAPVLPPPRVILTVPATTVEVVSLNSSFNVIQPLRPVAQSPQTIPITTLLVSPTSFICPLSQPLIASSVPPLIISGNPVNLPVPPTPEENTQVKQNIPCPQAEGESAFPVIEPKLEPRESSPHCPSPYPKEEHSPGPPTPGSQVDSFEGNAHSWTVVKTQDGRQVLEPLSRTSQKAIDFLPENLLNIVKVEPEDPEEEANLNWNRFPEPDICDEIKKEVFMELDVGPPYEEASSAQEVKKEADLPKEEEGETAMTFSSPQGIQSEGNPGGKMSKGSPKNTSSSTSPDTVLSSPLRKPKDSSNVVGLTVRTQAGPETGGKKARPEEEENRDHDEEMASVSEEAVPFVPELQETVEKPTYLVSGRYVGQESDSEEEKPRKENSGAEVVVKAEKMESPQKNDEVMDEADRDPSFHLRFT</sequence>
<feature type="region of interest" description="Disordered" evidence="4">
    <location>
        <begin position="50"/>
        <end position="70"/>
    </location>
</feature>
<evidence type="ECO:0000256" key="4">
    <source>
        <dbReference type="SAM" id="MobiDB-lite"/>
    </source>
</evidence>
<feature type="region of interest" description="Disordered" evidence="4">
    <location>
        <begin position="747"/>
        <end position="936"/>
    </location>
</feature>
<evidence type="ECO:0000256" key="2">
    <source>
        <dbReference type="ARBA" id="ARBA00023163"/>
    </source>
</evidence>
<dbReference type="Proteomes" id="UP000515140">
    <property type="component" value="Unplaced"/>
</dbReference>
<feature type="compositionally biased region" description="Basic and acidic residues" evidence="4">
    <location>
        <begin position="927"/>
        <end position="936"/>
    </location>
</feature>